<dbReference type="InterPro" id="IPR001628">
    <property type="entry name" value="Znf_hrmn_rcpt"/>
</dbReference>
<comment type="subcellular location">
    <subcellularLocation>
        <location evidence="1">Nucleus</location>
    </subcellularLocation>
</comment>
<keyword evidence="5" id="KW-0805">Transcription regulation</keyword>
<dbReference type="SUPFAM" id="SSF48508">
    <property type="entry name" value="Nuclear receptor ligand-binding domain"/>
    <property type="match status" value="1"/>
</dbReference>
<keyword evidence="4" id="KW-0862">Zinc</keyword>
<keyword evidence="8" id="KW-0675">Receptor</keyword>
<dbReference type="InterPro" id="IPR050274">
    <property type="entry name" value="Nuclear_hormone_rcpt_NR2"/>
</dbReference>
<keyword evidence="7" id="KW-0804">Transcription</keyword>
<dbReference type="Proteomes" id="UP000030746">
    <property type="component" value="Unassembled WGS sequence"/>
</dbReference>
<evidence type="ECO:0000256" key="4">
    <source>
        <dbReference type="ARBA" id="ARBA00022833"/>
    </source>
</evidence>
<dbReference type="GO" id="GO:0003700">
    <property type="term" value="F:DNA-binding transcription factor activity"/>
    <property type="evidence" value="ECO:0007669"/>
    <property type="project" value="InterPro"/>
</dbReference>
<evidence type="ECO:0000256" key="3">
    <source>
        <dbReference type="ARBA" id="ARBA00022771"/>
    </source>
</evidence>
<feature type="domain" description="Nuclear receptor" evidence="11">
    <location>
        <begin position="1"/>
        <end position="74"/>
    </location>
</feature>
<reference evidence="13 14" key="1">
    <citation type="journal article" date="2013" name="Nature">
        <title>Insights into bilaterian evolution from three spiralian genomes.</title>
        <authorList>
            <person name="Simakov O."/>
            <person name="Marletaz F."/>
            <person name="Cho S.J."/>
            <person name="Edsinger-Gonzales E."/>
            <person name="Havlak P."/>
            <person name="Hellsten U."/>
            <person name="Kuo D.H."/>
            <person name="Larsson T."/>
            <person name="Lv J."/>
            <person name="Arendt D."/>
            <person name="Savage R."/>
            <person name="Osoegawa K."/>
            <person name="de Jong P."/>
            <person name="Grimwood J."/>
            <person name="Chapman J.A."/>
            <person name="Shapiro H."/>
            <person name="Aerts A."/>
            <person name="Otillar R.P."/>
            <person name="Terry A.Y."/>
            <person name="Boore J.L."/>
            <person name="Grigoriev I.V."/>
            <person name="Lindberg D.R."/>
            <person name="Seaver E.C."/>
            <person name="Weisblat D.A."/>
            <person name="Putnam N.H."/>
            <person name="Rokhsar D.S."/>
        </authorList>
    </citation>
    <scope>NUCLEOTIDE SEQUENCE [LARGE SCALE GENOMIC DNA]</scope>
</reference>
<evidence type="ECO:0000256" key="7">
    <source>
        <dbReference type="ARBA" id="ARBA00023163"/>
    </source>
</evidence>
<dbReference type="RefSeq" id="XP_009065505.1">
    <property type="nucleotide sequence ID" value="XM_009067257.1"/>
</dbReference>
<keyword evidence="2" id="KW-0479">Metal-binding</keyword>
<dbReference type="PANTHER" id="PTHR24083">
    <property type="entry name" value="NUCLEAR HORMONE RECEPTOR"/>
    <property type="match status" value="1"/>
</dbReference>
<dbReference type="GO" id="GO:0008270">
    <property type="term" value="F:zinc ion binding"/>
    <property type="evidence" value="ECO:0007669"/>
    <property type="project" value="UniProtKB-KW"/>
</dbReference>
<keyword evidence="3" id="KW-0863">Zinc-finger</keyword>
<dbReference type="InterPro" id="IPR000536">
    <property type="entry name" value="Nucl_hrmn_rcpt_lig-bd"/>
</dbReference>
<feature type="compositionally biased region" description="Low complexity" evidence="10">
    <location>
        <begin position="96"/>
        <end position="108"/>
    </location>
</feature>
<dbReference type="PROSITE" id="PS51843">
    <property type="entry name" value="NR_LBD"/>
    <property type="match status" value="1"/>
</dbReference>
<evidence type="ECO:0000256" key="5">
    <source>
        <dbReference type="ARBA" id="ARBA00023015"/>
    </source>
</evidence>
<name>V3ZHN1_LOTGI</name>
<dbReference type="Gene3D" id="1.10.565.10">
    <property type="entry name" value="Retinoid X Receptor"/>
    <property type="match status" value="1"/>
</dbReference>
<evidence type="ECO:0000256" key="9">
    <source>
        <dbReference type="ARBA" id="ARBA00023242"/>
    </source>
</evidence>
<dbReference type="Gene3D" id="3.30.50.10">
    <property type="entry name" value="Erythroid Transcription Factor GATA-1, subunit A"/>
    <property type="match status" value="1"/>
</dbReference>
<sequence>SCEVCGDKSYGKHYGVFCCDGCSCFFKRSIRKNINYTCIGKGTCIIDKARRNWCPYCRLKKCLSINMNRNAVQEERGPRKNKGTRRNPYDKNRRTSTASDSPSSSSHHQSLESDHLPTSQIHRLSWNSYFTITICQQILMSSLRRLHYNRIFRSLYPADQMLLVQNTWSELFLLSAAYWPVDICQIIHMASCKIKKILAGCQSLKVDNTELPYLETILVLRNGKKPSYLP</sequence>
<keyword evidence="14" id="KW-1185">Reference proteome</keyword>
<evidence type="ECO:0000256" key="2">
    <source>
        <dbReference type="ARBA" id="ARBA00022723"/>
    </source>
</evidence>
<evidence type="ECO:0000256" key="10">
    <source>
        <dbReference type="SAM" id="MobiDB-lite"/>
    </source>
</evidence>
<protein>
    <recommendedName>
        <fullName evidence="15">Nuclear receptor domain-containing protein</fullName>
    </recommendedName>
</protein>
<feature type="region of interest" description="Disordered" evidence="10">
    <location>
        <begin position="73"/>
        <end position="115"/>
    </location>
</feature>
<dbReference type="PRINTS" id="PR00047">
    <property type="entry name" value="STROIDFINGER"/>
</dbReference>
<dbReference type="KEGG" id="lgi:LOTGIDRAFT_132791"/>
<dbReference type="CTD" id="20233349"/>
<dbReference type="FunFam" id="3.30.50.10:FF:000006">
    <property type="entry name" value="Nuclear receptor subfamily 5 group A member"/>
    <property type="match status" value="1"/>
</dbReference>
<dbReference type="PROSITE" id="PS51030">
    <property type="entry name" value="NUCLEAR_REC_DBD_2"/>
    <property type="match status" value="1"/>
</dbReference>
<dbReference type="OMA" id="HWLRFGQ"/>
<proteinExistence type="predicted"/>
<dbReference type="Pfam" id="PF00105">
    <property type="entry name" value="zf-C4"/>
    <property type="match status" value="1"/>
</dbReference>
<dbReference type="InterPro" id="IPR013088">
    <property type="entry name" value="Znf_NHR/GATA"/>
</dbReference>
<dbReference type="SMART" id="SM00399">
    <property type="entry name" value="ZnF_C4"/>
    <property type="match status" value="1"/>
</dbReference>
<evidence type="ECO:0000256" key="6">
    <source>
        <dbReference type="ARBA" id="ARBA00023125"/>
    </source>
</evidence>
<dbReference type="GO" id="GO:0043565">
    <property type="term" value="F:sequence-specific DNA binding"/>
    <property type="evidence" value="ECO:0007669"/>
    <property type="project" value="InterPro"/>
</dbReference>
<dbReference type="GeneID" id="20233349"/>
<dbReference type="InterPro" id="IPR035500">
    <property type="entry name" value="NHR-like_dom_sf"/>
</dbReference>
<dbReference type="SUPFAM" id="SSF57716">
    <property type="entry name" value="Glucocorticoid receptor-like (DNA-binding domain)"/>
    <property type="match status" value="1"/>
</dbReference>
<feature type="non-terminal residue" evidence="13">
    <location>
        <position position="1"/>
    </location>
</feature>
<feature type="domain" description="NR LBD" evidence="12">
    <location>
        <begin position="100"/>
        <end position="230"/>
    </location>
</feature>
<evidence type="ECO:0008006" key="15">
    <source>
        <dbReference type="Google" id="ProtNLM"/>
    </source>
</evidence>
<keyword evidence="9" id="KW-0539">Nucleus</keyword>
<evidence type="ECO:0000256" key="8">
    <source>
        <dbReference type="ARBA" id="ARBA00023170"/>
    </source>
</evidence>
<evidence type="ECO:0000256" key="1">
    <source>
        <dbReference type="ARBA" id="ARBA00004123"/>
    </source>
</evidence>
<dbReference type="HOGENOM" id="CLU_1177975_0_0_1"/>
<dbReference type="AlphaFoldDB" id="V3ZHN1"/>
<organism evidence="13 14">
    <name type="scientific">Lottia gigantea</name>
    <name type="common">Giant owl limpet</name>
    <dbReference type="NCBI Taxonomy" id="225164"/>
    <lineage>
        <taxon>Eukaryota</taxon>
        <taxon>Metazoa</taxon>
        <taxon>Spiralia</taxon>
        <taxon>Lophotrochozoa</taxon>
        <taxon>Mollusca</taxon>
        <taxon>Gastropoda</taxon>
        <taxon>Patellogastropoda</taxon>
        <taxon>Lottioidea</taxon>
        <taxon>Lottiidae</taxon>
        <taxon>Lottia</taxon>
    </lineage>
</organism>
<evidence type="ECO:0000259" key="11">
    <source>
        <dbReference type="PROSITE" id="PS51030"/>
    </source>
</evidence>
<keyword evidence="6" id="KW-0238">DNA-binding</keyword>
<dbReference type="PROSITE" id="PS00031">
    <property type="entry name" value="NUCLEAR_REC_DBD_1"/>
    <property type="match status" value="1"/>
</dbReference>
<gene>
    <name evidence="13" type="ORF">LOTGIDRAFT_132791</name>
</gene>
<dbReference type="OrthoDB" id="5771769at2759"/>
<evidence type="ECO:0000313" key="13">
    <source>
        <dbReference type="EMBL" id="ESO83717.1"/>
    </source>
</evidence>
<evidence type="ECO:0000259" key="12">
    <source>
        <dbReference type="PROSITE" id="PS51843"/>
    </source>
</evidence>
<dbReference type="GO" id="GO:0005634">
    <property type="term" value="C:nucleus"/>
    <property type="evidence" value="ECO:0007669"/>
    <property type="project" value="UniProtKB-SubCell"/>
</dbReference>
<accession>V3ZHN1</accession>
<evidence type="ECO:0000313" key="14">
    <source>
        <dbReference type="Proteomes" id="UP000030746"/>
    </source>
</evidence>
<dbReference type="EMBL" id="KB203598">
    <property type="protein sequence ID" value="ESO83717.1"/>
    <property type="molecule type" value="Genomic_DNA"/>
</dbReference>